<dbReference type="GO" id="GO:0003677">
    <property type="term" value="F:DNA binding"/>
    <property type="evidence" value="ECO:0007669"/>
    <property type="project" value="InterPro"/>
</dbReference>
<protein>
    <submittedName>
        <fullName evidence="4">Transcriptional regulator</fullName>
    </submittedName>
</protein>
<dbReference type="Pfam" id="PF00196">
    <property type="entry name" value="GerE"/>
    <property type="match status" value="1"/>
</dbReference>
<dbReference type="Proteomes" id="UP000319209">
    <property type="component" value="Chromosome"/>
</dbReference>
<reference evidence="4 5" key="1">
    <citation type="submission" date="2019-07" db="EMBL/GenBank/DDBJ databases">
        <title>Genome sequencing for Formosa sp. PS13.</title>
        <authorList>
            <person name="Park S.-J."/>
        </authorList>
    </citation>
    <scope>NUCLEOTIDE SEQUENCE [LARGE SCALE GENOMIC DNA]</scope>
    <source>
        <strain evidence="4 5">PS13</strain>
    </source>
</reference>
<feature type="coiled-coil region" evidence="1">
    <location>
        <begin position="769"/>
        <end position="796"/>
    </location>
</feature>
<sequence>MTKRLLSLTIFFYCFFILIVNAQYSPSLQNFTLAEYRAGNQNWDVSRAQNGKVYAANDSGLLEYDALVWKLYQLPNKTTVRSVLAVNDVIYTGSYEEFGYWQKDDFGVLKYHSLSDTILNKISPNEEIWEIVKFKDKIIFRSFLNIYVYDANGIVKIESDSILISFSVIEDNLYVSTLTAGVFLLKDNTLQPFYFNNILVDTKIISIDKYNDKLLLTTSLKGSYFLSKNVLIPTPFQINEKIKEHQLNDFSVLKNGEMVFGTIKDGVYITDFSGKIKFHISKENGLLNNTVLGQDLDEYDNLWLGLDNGIATIELNSRNYFFNDVSGKLGAVYDIIEYKEVMYIGTNTGLFRLNKNDKLEFVEGSQGQVWDLTLIGDELFCGHNDGTFIVDTNSFKKISNFTGGWTIKKVPERKNTYIQGTYSGLVKFEKKDNDWEVKHFDKAIMPTRFLVFENPHTAWVAHETKGIYKIIFDENYQSISSVQDYQKKGLSSNYNIRVYNIKNDISFKTNEGWQKYEPILDSIIPYNLLNEKLGKHSYIISEEDTNLFALKNNDGFINFKSFSNDEDQLVLSDDFLKNRYIIGYENVSKINDSVCALNLNNGFIMINSTSPSNTYLQKPIIEKVYVGGEPINRSRFTNDEVSFNFNENITVALTSPKSVNHFFEYKISNTDNIWYKVDGNKVEFSSLKDGEYTISFRARGNSGNVSPLQNLQIQVLPPWYRATWGFLLYTFIAVVIGAIFYILQNKKIAKQQRLIKIKYQKEQQKLLREKTLENEKQIVQLKNEALQREIKLKSKQLANNAMALVKKNETLQDIKKDLIANKDGFNSHYSYKKVLKKLDNSIVLKDEWEVFENNFSQVHDEFFQTLKARHSKLTPKDLKICAYIKMNLSSKEIAPLMNISPRGVETHRYRLKKKLNLENDISVVDYLLNIK</sequence>
<name>A0A516GM35_9FLAO</name>
<dbReference type="SMART" id="SM00421">
    <property type="entry name" value="HTH_LUXR"/>
    <property type="match status" value="1"/>
</dbReference>
<evidence type="ECO:0000313" key="5">
    <source>
        <dbReference type="Proteomes" id="UP000319209"/>
    </source>
</evidence>
<keyword evidence="5" id="KW-1185">Reference proteome</keyword>
<evidence type="ECO:0000256" key="2">
    <source>
        <dbReference type="SAM" id="Phobius"/>
    </source>
</evidence>
<keyword evidence="2" id="KW-0812">Transmembrane</keyword>
<dbReference type="CDD" id="cd06170">
    <property type="entry name" value="LuxR_C_like"/>
    <property type="match status" value="1"/>
</dbReference>
<dbReference type="EMBL" id="CP041637">
    <property type="protein sequence ID" value="QDO92583.1"/>
    <property type="molecule type" value="Genomic_DNA"/>
</dbReference>
<dbReference type="PROSITE" id="PS50043">
    <property type="entry name" value="HTH_LUXR_2"/>
    <property type="match status" value="1"/>
</dbReference>
<dbReference type="InterPro" id="IPR015943">
    <property type="entry name" value="WD40/YVTN_repeat-like_dom_sf"/>
</dbReference>
<dbReference type="InterPro" id="IPR036388">
    <property type="entry name" value="WH-like_DNA-bd_sf"/>
</dbReference>
<proteinExistence type="predicted"/>
<dbReference type="GO" id="GO:0006355">
    <property type="term" value="P:regulation of DNA-templated transcription"/>
    <property type="evidence" value="ECO:0007669"/>
    <property type="project" value="InterPro"/>
</dbReference>
<dbReference type="Gene3D" id="2.130.10.10">
    <property type="entry name" value="YVTN repeat-like/Quinoprotein amine dehydrogenase"/>
    <property type="match status" value="2"/>
</dbReference>
<dbReference type="KEGG" id="fop:FNB79_00825"/>
<organism evidence="4 5">
    <name type="scientific">Formosa sediminum</name>
    <dbReference type="NCBI Taxonomy" id="2594004"/>
    <lineage>
        <taxon>Bacteria</taxon>
        <taxon>Pseudomonadati</taxon>
        <taxon>Bacteroidota</taxon>
        <taxon>Flavobacteriia</taxon>
        <taxon>Flavobacteriales</taxon>
        <taxon>Flavobacteriaceae</taxon>
        <taxon>Formosa</taxon>
    </lineage>
</organism>
<keyword evidence="2" id="KW-1133">Transmembrane helix</keyword>
<dbReference type="InterPro" id="IPR013783">
    <property type="entry name" value="Ig-like_fold"/>
</dbReference>
<dbReference type="SUPFAM" id="SSF63829">
    <property type="entry name" value="Calcium-dependent phosphotriesterase"/>
    <property type="match status" value="1"/>
</dbReference>
<evidence type="ECO:0000259" key="3">
    <source>
        <dbReference type="PROSITE" id="PS50043"/>
    </source>
</evidence>
<dbReference type="SUPFAM" id="SSF46894">
    <property type="entry name" value="C-terminal effector domain of the bipartite response regulators"/>
    <property type="match status" value="1"/>
</dbReference>
<feature type="transmembrane region" description="Helical" evidence="2">
    <location>
        <begin position="719"/>
        <end position="743"/>
    </location>
</feature>
<feature type="domain" description="HTH luxR-type" evidence="3">
    <location>
        <begin position="866"/>
        <end position="931"/>
    </location>
</feature>
<gene>
    <name evidence="4" type="ORF">FNB79_00825</name>
</gene>
<keyword evidence="2" id="KW-0472">Membrane</keyword>
<evidence type="ECO:0000313" key="4">
    <source>
        <dbReference type="EMBL" id="QDO92583.1"/>
    </source>
</evidence>
<dbReference type="Gene3D" id="2.60.40.10">
    <property type="entry name" value="Immunoglobulins"/>
    <property type="match status" value="1"/>
</dbReference>
<evidence type="ECO:0000256" key="1">
    <source>
        <dbReference type="SAM" id="Coils"/>
    </source>
</evidence>
<dbReference type="OrthoDB" id="1090267at2"/>
<keyword evidence="1" id="KW-0175">Coiled coil</keyword>
<accession>A0A516GM35</accession>
<dbReference type="InterPro" id="IPR000792">
    <property type="entry name" value="Tscrpt_reg_LuxR_C"/>
</dbReference>
<dbReference type="RefSeq" id="WP_143379493.1">
    <property type="nucleotide sequence ID" value="NZ_CP041637.1"/>
</dbReference>
<dbReference type="AlphaFoldDB" id="A0A516GM35"/>
<dbReference type="InterPro" id="IPR016032">
    <property type="entry name" value="Sig_transdc_resp-reg_C-effctor"/>
</dbReference>
<dbReference type="Gene3D" id="1.10.10.10">
    <property type="entry name" value="Winged helix-like DNA-binding domain superfamily/Winged helix DNA-binding domain"/>
    <property type="match status" value="1"/>
</dbReference>